<dbReference type="EMBL" id="JABBCQ020000003">
    <property type="protein sequence ID" value="MBI1623943.1"/>
    <property type="molecule type" value="Genomic_DNA"/>
</dbReference>
<dbReference type="Proteomes" id="UP000530032">
    <property type="component" value="Unassembled WGS sequence"/>
</dbReference>
<dbReference type="Pfam" id="PF05707">
    <property type="entry name" value="Zot"/>
    <property type="match status" value="1"/>
</dbReference>
<organism evidence="2 3">
    <name type="scientific">Comamonas suwonensis</name>
    <dbReference type="NCBI Taxonomy" id="2606214"/>
    <lineage>
        <taxon>Bacteria</taxon>
        <taxon>Pseudomonadati</taxon>
        <taxon>Pseudomonadota</taxon>
        <taxon>Betaproteobacteria</taxon>
        <taxon>Burkholderiales</taxon>
        <taxon>Comamonadaceae</taxon>
        <taxon>Comamonas</taxon>
    </lineage>
</organism>
<dbReference type="InterPro" id="IPR008900">
    <property type="entry name" value="Zot_N"/>
</dbReference>
<protein>
    <submittedName>
        <fullName evidence="2">Zonular occludens toxin</fullName>
    </submittedName>
</protein>
<dbReference type="RefSeq" id="WP_198460421.1">
    <property type="nucleotide sequence ID" value="NZ_JABBCQ020000003.1"/>
</dbReference>
<name>A0A843B0E4_9BURK</name>
<reference evidence="2" key="1">
    <citation type="submission" date="2020-12" db="EMBL/GenBank/DDBJ databases">
        <title>Comamonas sp. nov., isolated from stream water.</title>
        <authorList>
            <person name="Park K.-H."/>
        </authorList>
    </citation>
    <scope>NUCLEOTIDE SEQUENCE</scope>
    <source>
        <strain evidence="2">EJ-4</strain>
    </source>
</reference>
<sequence>MPVYVVQGKLGTGKGLYCMMKMDDALRDGRRVATNFDLFLEHLMPANSKVSAIRVPDKPTAQDLDDIGPGNPDSPFDEERNGILVLDELGSWLNSRGFNSPERAALLDWLIHARKKGWDVYLVVQSIDMIDKQVRVGLAEYQVRMIRGDKIKIPVVGTFLGKRGRLPKFHIANISLTDVPGLTIDREFFKAGYLYKGYDTLQIFRDWVRNPVDPRFKTELYGGPYSMLTAWHLKGRFEAPKARQSLLQRLFSQPQVKPAPKPRLAAVALCSKLPPDEAWKLARRYVQGGV</sequence>
<feature type="domain" description="Zona occludens toxin N-terminal" evidence="1">
    <location>
        <begin position="3"/>
        <end position="190"/>
    </location>
</feature>
<dbReference type="AlphaFoldDB" id="A0A843B0E4"/>
<proteinExistence type="predicted"/>
<comment type="caution">
    <text evidence="2">The sequence shown here is derived from an EMBL/GenBank/DDBJ whole genome shotgun (WGS) entry which is preliminary data.</text>
</comment>
<accession>A0A843B0E4</accession>
<keyword evidence="3" id="KW-1185">Reference proteome</keyword>
<gene>
    <name evidence="2" type="ORF">HF327_005365</name>
</gene>
<dbReference type="InterPro" id="IPR027417">
    <property type="entry name" value="P-loop_NTPase"/>
</dbReference>
<evidence type="ECO:0000313" key="2">
    <source>
        <dbReference type="EMBL" id="MBI1623943.1"/>
    </source>
</evidence>
<evidence type="ECO:0000313" key="3">
    <source>
        <dbReference type="Proteomes" id="UP000530032"/>
    </source>
</evidence>
<dbReference type="Gene3D" id="3.40.50.300">
    <property type="entry name" value="P-loop containing nucleotide triphosphate hydrolases"/>
    <property type="match status" value="1"/>
</dbReference>
<evidence type="ECO:0000259" key="1">
    <source>
        <dbReference type="Pfam" id="PF05707"/>
    </source>
</evidence>